<dbReference type="PANTHER" id="PTHR43669">
    <property type="entry name" value="5-KETO-D-GLUCONATE 5-REDUCTASE"/>
    <property type="match status" value="1"/>
</dbReference>
<feature type="compositionally biased region" description="Pro residues" evidence="3">
    <location>
        <begin position="182"/>
        <end position="195"/>
    </location>
</feature>
<accession>A0A3A4AX18</accession>
<dbReference type="InterPro" id="IPR036291">
    <property type="entry name" value="NAD(P)-bd_dom_sf"/>
</dbReference>
<dbReference type="PANTHER" id="PTHR43669:SF3">
    <property type="entry name" value="ALCOHOL DEHYDROGENASE, PUTATIVE (AFU_ORTHOLOGUE AFUA_3G03445)-RELATED"/>
    <property type="match status" value="1"/>
</dbReference>
<dbReference type="Pfam" id="PF00106">
    <property type="entry name" value="adh_short"/>
    <property type="match status" value="1"/>
</dbReference>
<evidence type="ECO:0000256" key="2">
    <source>
        <dbReference type="ARBA" id="ARBA00023002"/>
    </source>
</evidence>
<dbReference type="Proteomes" id="UP000265768">
    <property type="component" value="Unassembled WGS sequence"/>
</dbReference>
<dbReference type="AlphaFoldDB" id="A0A3A4AX18"/>
<comment type="similarity">
    <text evidence="1">Belongs to the short-chain dehydrogenases/reductases (SDR) family.</text>
</comment>
<feature type="region of interest" description="Disordered" evidence="3">
    <location>
        <begin position="174"/>
        <end position="195"/>
    </location>
</feature>
<evidence type="ECO:0000313" key="4">
    <source>
        <dbReference type="EMBL" id="RJL31924.1"/>
    </source>
</evidence>
<dbReference type="GO" id="GO:0016491">
    <property type="term" value="F:oxidoreductase activity"/>
    <property type="evidence" value="ECO:0007669"/>
    <property type="project" value="UniProtKB-KW"/>
</dbReference>
<organism evidence="4 5">
    <name type="scientific">Bailinhaonella thermotolerans</name>
    <dbReference type="NCBI Taxonomy" id="1070861"/>
    <lineage>
        <taxon>Bacteria</taxon>
        <taxon>Bacillati</taxon>
        <taxon>Actinomycetota</taxon>
        <taxon>Actinomycetes</taxon>
        <taxon>Streptosporangiales</taxon>
        <taxon>Streptosporangiaceae</taxon>
        <taxon>Bailinhaonella</taxon>
    </lineage>
</organism>
<evidence type="ECO:0000313" key="5">
    <source>
        <dbReference type="Proteomes" id="UP000265768"/>
    </source>
</evidence>
<proteinExistence type="inferred from homology"/>
<dbReference type="PRINTS" id="PR00081">
    <property type="entry name" value="GDHRDH"/>
</dbReference>
<keyword evidence="2" id="KW-0560">Oxidoreductase</keyword>
<dbReference type="RefSeq" id="WP_119927241.1">
    <property type="nucleotide sequence ID" value="NZ_QZEY01000005.1"/>
</dbReference>
<dbReference type="EMBL" id="QZEY01000005">
    <property type="protein sequence ID" value="RJL31924.1"/>
    <property type="molecule type" value="Genomic_DNA"/>
</dbReference>
<comment type="caution">
    <text evidence="4">The sequence shown here is derived from an EMBL/GenBank/DDBJ whole genome shotgun (WGS) entry which is preliminary data.</text>
</comment>
<reference evidence="4 5" key="1">
    <citation type="submission" date="2018-09" db="EMBL/GenBank/DDBJ databases">
        <title>YIM 75507 draft genome.</title>
        <authorList>
            <person name="Tang S."/>
            <person name="Feng Y."/>
        </authorList>
    </citation>
    <scope>NUCLEOTIDE SEQUENCE [LARGE SCALE GENOMIC DNA]</scope>
    <source>
        <strain evidence="4 5">YIM 75507</strain>
    </source>
</reference>
<evidence type="ECO:0000256" key="3">
    <source>
        <dbReference type="SAM" id="MobiDB-lite"/>
    </source>
</evidence>
<dbReference type="InterPro" id="IPR002347">
    <property type="entry name" value="SDR_fam"/>
</dbReference>
<dbReference type="OrthoDB" id="3542835at2"/>
<name>A0A3A4AX18_9ACTN</name>
<sequence>MTRAALLGRIAIVTGAGPGLGAAVSRALGAAGASLVLAARDGRALAALAAAINAAGGHAVTVPMDATGPASLRRLVEQTLGAFGRLDAAVNHAPARETSLAMTYQIPALRPGGRVVNLSTGPHAPVIALTRAAARDPAASAVLVNTVAAGPYGGAEAVADAVVRLCSGDVPLATGETWHVPGPRPPGGPPPAPGR</sequence>
<dbReference type="SUPFAM" id="SSF51735">
    <property type="entry name" value="NAD(P)-binding Rossmann-fold domains"/>
    <property type="match status" value="1"/>
</dbReference>
<gene>
    <name evidence="4" type="ORF">D5H75_15850</name>
</gene>
<evidence type="ECO:0000256" key="1">
    <source>
        <dbReference type="ARBA" id="ARBA00006484"/>
    </source>
</evidence>
<protein>
    <submittedName>
        <fullName evidence="4">SDR family NAD(P)-dependent oxidoreductase</fullName>
    </submittedName>
</protein>
<dbReference type="Gene3D" id="3.40.50.720">
    <property type="entry name" value="NAD(P)-binding Rossmann-like Domain"/>
    <property type="match status" value="2"/>
</dbReference>
<keyword evidence="5" id="KW-1185">Reference proteome</keyword>